<dbReference type="GO" id="GO:0016757">
    <property type="term" value="F:glycosyltransferase activity"/>
    <property type="evidence" value="ECO:0007669"/>
    <property type="project" value="InterPro"/>
</dbReference>
<dbReference type="Pfam" id="PF13439">
    <property type="entry name" value="Glyco_transf_4"/>
    <property type="match status" value="1"/>
</dbReference>
<gene>
    <name evidence="3" type="ORF">A2406_00435</name>
</gene>
<feature type="domain" description="Glycosyl transferase family 1" evidence="1">
    <location>
        <begin position="198"/>
        <end position="343"/>
    </location>
</feature>
<dbReference type="Proteomes" id="UP000177626">
    <property type="component" value="Unassembled WGS sequence"/>
</dbReference>
<evidence type="ECO:0000313" key="4">
    <source>
        <dbReference type="Proteomes" id="UP000177626"/>
    </source>
</evidence>
<comment type="caution">
    <text evidence="3">The sequence shown here is derived from an EMBL/GenBank/DDBJ whole genome shotgun (WGS) entry which is preliminary data.</text>
</comment>
<dbReference type="Gene3D" id="3.40.50.2000">
    <property type="entry name" value="Glycogen Phosphorylase B"/>
    <property type="match status" value="2"/>
</dbReference>
<dbReference type="InterPro" id="IPR001296">
    <property type="entry name" value="Glyco_trans_1"/>
</dbReference>
<evidence type="ECO:0000259" key="2">
    <source>
        <dbReference type="Pfam" id="PF13439"/>
    </source>
</evidence>
<dbReference type="SUPFAM" id="SSF53756">
    <property type="entry name" value="UDP-Glycosyltransferase/glycogen phosphorylase"/>
    <property type="match status" value="1"/>
</dbReference>
<name>A0A1G2BX96_9BACT</name>
<dbReference type="EMBL" id="MHKQ01000016">
    <property type="protein sequence ID" value="OGY93814.1"/>
    <property type="molecule type" value="Genomic_DNA"/>
</dbReference>
<feature type="domain" description="Glycosyltransferase subfamily 4-like N-terminal" evidence="2">
    <location>
        <begin position="18"/>
        <end position="182"/>
    </location>
</feature>
<protein>
    <recommendedName>
        <fullName evidence="5">Glycosyltransferase subfamily 4-like N-terminal domain-containing protein</fullName>
    </recommendedName>
</protein>
<reference evidence="3 4" key="1">
    <citation type="journal article" date="2016" name="Nat. Commun.">
        <title>Thousands of microbial genomes shed light on interconnected biogeochemical processes in an aquifer system.</title>
        <authorList>
            <person name="Anantharaman K."/>
            <person name="Brown C.T."/>
            <person name="Hug L.A."/>
            <person name="Sharon I."/>
            <person name="Castelle C.J."/>
            <person name="Probst A.J."/>
            <person name="Thomas B.C."/>
            <person name="Singh A."/>
            <person name="Wilkins M.J."/>
            <person name="Karaoz U."/>
            <person name="Brodie E.L."/>
            <person name="Williams K.H."/>
            <person name="Hubbard S.S."/>
            <person name="Banfield J.F."/>
        </authorList>
    </citation>
    <scope>NUCLEOTIDE SEQUENCE [LARGE SCALE GENOMIC DNA]</scope>
</reference>
<proteinExistence type="predicted"/>
<evidence type="ECO:0000259" key="1">
    <source>
        <dbReference type="Pfam" id="PF00534"/>
    </source>
</evidence>
<evidence type="ECO:0008006" key="5">
    <source>
        <dbReference type="Google" id="ProtNLM"/>
    </source>
</evidence>
<dbReference type="InterPro" id="IPR028098">
    <property type="entry name" value="Glyco_trans_4-like_N"/>
</dbReference>
<organism evidence="3 4">
    <name type="scientific">Candidatus Komeilibacteria bacterium RIFOXYC1_FULL_37_11</name>
    <dbReference type="NCBI Taxonomy" id="1798555"/>
    <lineage>
        <taxon>Bacteria</taxon>
        <taxon>Candidatus Komeiliibacteriota</taxon>
    </lineage>
</organism>
<evidence type="ECO:0000313" key="3">
    <source>
        <dbReference type="EMBL" id="OGY93814.1"/>
    </source>
</evidence>
<accession>A0A1G2BX96</accession>
<dbReference type="CDD" id="cd03801">
    <property type="entry name" value="GT4_PimA-like"/>
    <property type="match status" value="1"/>
</dbReference>
<sequence length="380" mass="42660">MKIIVATPLYPPEGERIAVYSRQLAKNLGAKHQVTVLTYGYKIEPINNLQVVVIDKTKPLPIRLFNYAKSLLALAKSHDLIYVQNAGAIGLPAILVKYLSRKPVIINFFEDEAFKRAFHQSLTDQPLEVFLKHPPANAKIKRIIKVQGWVLRHASLITVSSEYLAKLLSENYKVSPEKIVVNHLAEDREEKLPLPVLKNRHQILASGPLLDSSGLDKIIQAVAKLKEKFADIQLIITGQGQKKKQLMGLVQKLKLDSNVKFLGRVSQAENWYLLKTSSVYVHNFSGWDQNDQITRSLLAKTSVLAQDNVLNQEILSKNSSGLLFSATKPEDLVSQLDKILTVESLGEGLTVRASQNLVDNFSWEFHLNNLNSIFSSLLKK</sequence>
<dbReference type="PANTHER" id="PTHR12526">
    <property type="entry name" value="GLYCOSYLTRANSFERASE"/>
    <property type="match status" value="1"/>
</dbReference>
<dbReference type="Pfam" id="PF00534">
    <property type="entry name" value="Glycos_transf_1"/>
    <property type="match status" value="1"/>
</dbReference>
<dbReference type="AlphaFoldDB" id="A0A1G2BX96"/>